<evidence type="ECO:0000313" key="3">
    <source>
        <dbReference type="EMBL" id="MBK1816424.1"/>
    </source>
</evidence>
<dbReference type="SUPFAM" id="SSF53850">
    <property type="entry name" value="Periplasmic binding protein-like II"/>
    <property type="match status" value="1"/>
</dbReference>
<evidence type="ECO:0000313" key="4">
    <source>
        <dbReference type="Proteomes" id="UP000600139"/>
    </source>
</evidence>
<dbReference type="Gene3D" id="3.40.190.10">
    <property type="entry name" value="Periplasmic binding protein-like II"/>
    <property type="match status" value="2"/>
</dbReference>
<proteinExistence type="predicted"/>
<feature type="domain" description="PBP" evidence="2">
    <location>
        <begin position="45"/>
        <end position="272"/>
    </location>
</feature>
<dbReference type="CDD" id="cd13653">
    <property type="entry name" value="PBP2_phosphate_like_1"/>
    <property type="match status" value="1"/>
</dbReference>
<dbReference type="AlphaFoldDB" id="A0A934R7A9"/>
<dbReference type="Pfam" id="PF12849">
    <property type="entry name" value="PBP_like_2"/>
    <property type="match status" value="1"/>
</dbReference>
<reference evidence="3" key="1">
    <citation type="submission" date="2021-01" db="EMBL/GenBank/DDBJ databases">
        <title>Modified the classification status of verrucomicrobia.</title>
        <authorList>
            <person name="Feng X."/>
        </authorList>
    </citation>
    <scope>NUCLEOTIDE SEQUENCE</scope>
    <source>
        <strain evidence="3">JCM 18052</strain>
    </source>
</reference>
<dbReference type="EMBL" id="JAENIK010000011">
    <property type="protein sequence ID" value="MBK1816424.1"/>
    <property type="molecule type" value="Genomic_DNA"/>
</dbReference>
<dbReference type="PANTHER" id="PTHR30570:SF1">
    <property type="entry name" value="PHOSPHATE-BINDING PROTEIN PSTS"/>
    <property type="match status" value="1"/>
</dbReference>
<dbReference type="InterPro" id="IPR050811">
    <property type="entry name" value="Phosphate_ABC_transporter"/>
</dbReference>
<evidence type="ECO:0000259" key="2">
    <source>
        <dbReference type="Pfam" id="PF12849"/>
    </source>
</evidence>
<sequence length="291" mass="31845">MFRQIPRILLLDQSRKTVLMLAKLMLIFPLMTFALSAAEPAQDLIRFKGADTLGAKLVPELGGVYKTKHGGAKFEVAGEGSDTAFKALLDGTADIGMSSREIKQEEAELFEERKIQLHKHLAAYDCLVILVHANNPVNNLTAKQIEGLFTGDITNWRDVGGMDAPVLLRTRNTASGSYKEFSRIAMNGRPYAKGSIKLQGSETPVQGLVRDVNAITYAGLSYAKAQGIKTISINGIAPPLDRANDYPYIRPCYYFIRSDASPATKAFMEWATQSAEAKAIVRKIGFLAAKS</sequence>
<dbReference type="PANTHER" id="PTHR30570">
    <property type="entry name" value="PERIPLASMIC PHOSPHATE BINDING COMPONENT OF PHOSPHATE ABC TRANSPORTER"/>
    <property type="match status" value="1"/>
</dbReference>
<accession>A0A934R7A9</accession>
<name>A0A934R7A9_9BACT</name>
<keyword evidence="1" id="KW-0732">Signal</keyword>
<dbReference type="RefSeq" id="WP_200351359.1">
    <property type="nucleotide sequence ID" value="NZ_BAABHZ010000006.1"/>
</dbReference>
<dbReference type="Proteomes" id="UP000600139">
    <property type="component" value="Unassembled WGS sequence"/>
</dbReference>
<dbReference type="InterPro" id="IPR024370">
    <property type="entry name" value="PBP_domain"/>
</dbReference>
<organism evidence="3 4">
    <name type="scientific">Luteolibacter yonseiensis</name>
    <dbReference type="NCBI Taxonomy" id="1144680"/>
    <lineage>
        <taxon>Bacteria</taxon>
        <taxon>Pseudomonadati</taxon>
        <taxon>Verrucomicrobiota</taxon>
        <taxon>Verrucomicrobiia</taxon>
        <taxon>Verrucomicrobiales</taxon>
        <taxon>Verrucomicrobiaceae</taxon>
        <taxon>Luteolibacter</taxon>
    </lineage>
</organism>
<comment type="caution">
    <text evidence="3">The sequence shown here is derived from an EMBL/GenBank/DDBJ whole genome shotgun (WGS) entry which is preliminary data.</text>
</comment>
<protein>
    <submittedName>
        <fullName evidence="3">Phosphate ABC transporter substrate-binding protein</fullName>
    </submittedName>
</protein>
<keyword evidence="4" id="KW-1185">Reference proteome</keyword>
<evidence type="ECO:0000256" key="1">
    <source>
        <dbReference type="ARBA" id="ARBA00022729"/>
    </source>
</evidence>
<gene>
    <name evidence="3" type="ORF">JIN84_12425</name>
</gene>